<dbReference type="Proteomes" id="UP000000561">
    <property type="component" value="Chromosome 18"/>
</dbReference>
<dbReference type="VEuPathDB" id="FungiDB:UMAG_12303"/>
<dbReference type="GeneID" id="23568048"/>
<keyword evidence="2" id="KW-1185">Reference proteome</keyword>
<evidence type="ECO:0000313" key="2">
    <source>
        <dbReference type="Proteomes" id="UP000000561"/>
    </source>
</evidence>
<dbReference type="RefSeq" id="XP_011391964.1">
    <property type="nucleotide sequence ID" value="XM_011393662.1"/>
</dbReference>
<accession>A0A0D1DQ01</accession>
<dbReference type="KEGG" id="uma:UMAG_12303"/>
<proteinExistence type="predicted"/>
<dbReference type="EMBL" id="CM003157">
    <property type="protein sequence ID" value="KIS66489.1"/>
    <property type="molecule type" value="Genomic_DNA"/>
</dbReference>
<evidence type="ECO:0000313" key="1">
    <source>
        <dbReference type="EMBL" id="KIS66489.1"/>
    </source>
</evidence>
<protein>
    <submittedName>
        <fullName evidence="1">Uncharacterized protein</fullName>
    </submittedName>
</protein>
<dbReference type="InParanoid" id="A0A0D1DQ01"/>
<dbReference type="AlphaFoldDB" id="A0A0D1DQ01"/>
<reference evidence="1 2" key="1">
    <citation type="journal article" date="2006" name="Nature">
        <title>Insights from the genome of the biotrophic fungal plant pathogen Ustilago maydis.</title>
        <authorList>
            <person name="Kamper J."/>
            <person name="Kahmann R."/>
            <person name="Bolker M."/>
            <person name="Ma L.J."/>
            <person name="Brefort T."/>
            <person name="Saville B.J."/>
            <person name="Banuett F."/>
            <person name="Kronstad J.W."/>
            <person name="Gold S.E."/>
            <person name="Muller O."/>
            <person name="Perlin M.H."/>
            <person name="Wosten H.A."/>
            <person name="de Vries R."/>
            <person name="Ruiz-Herrera J."/>
            <person name="Reynaga-Pena C.G."/>
            <person name="Snetselaar K."/>
            <person name="McCann M."/>
            <person name="Perez-Martin J."/>
            <person name="Feldbrugge M."/>
            <person name="Basse C.W."/>
            <person name="Steinberg G."/>
            <person name="Ibeas J.I."/>
            <person name="Holloman W."/>
            <person name="Guzman P."/>
            <person name="Farman M."/>
            <person name="Stajich J.E."/>
            <person name="Sentandreu R."/>
            <person name="Gonzalez-Prieto J.M."/>
            <person name="Kennell J.C."/>
            <person name="Molina L."/>
            <person name="Schirawski J."/>
            <person name="Mendoza-Mendoza A."/>
            <person name="Greilinger D."/>
            <person name="Munch K."/>
            <person name="Rossel N."/>
            <person name="Scherer M."/>
            <person name="Vranes M."/>
            <person name="Ladendorf O."/>
            <person name="Vincon V."/>
            <person name="Fuchs U."/>
            <person name="Sandrock B."/>
            <person name="Meng S."/>
            <person name="Ho E.C."/>
            <person name="Cahill M.J."/>
            <person name="Boyce K.J."/>
            <person name="Klose J."/>
            <person name="Klosterman S.J."/>
            <person name="Deelstra H.J."/>
            <person name="Ortiz-Castellanos L."/>
            <person name="Li W."/>
            <person name="Sanchez-Alonso P."/>
            <person name="Schreier P.H."/>
            <person name="Hauser-Hahn I."/>
            <person name="Vaupel M."/>
            <person name="Koopmann E."/>
            <person name="Friedrich G."/>
            <person name="Voss H."/>
            <person name="Schluter T."/>
            <person name="Margolis J."/>
            <person name="Platt D."/>
            <person name="Swimmer C."/>
            <person name="Gnirke A."/>
            <person name="Chen F."/>
            <person name="Vysotskaia V."/>
            <person name="Mannhaupt G."/>
            <person name="Guldener U."/>
            <person name="Munsterkotter M."/>
            <person name="Haase D."/>
            <person name="Oesterheld M."/>
            <person name="Mewes H.W."/>
            <person name="Mauceli E.W."/>
            <person name="DeCaprio D."/>
            <person name="Wade C.M."/>
            <person name="Butler J."/>
            <person name="Young S."/>
            <person name="Jaffe D.B."/>
            <person name="Calvo S."/>
            <person name="Nusbaum C."/>
            <person name="Galagan J."/>
            <person name="Birren B.W."/>
        </authorList>
    </citation>
    <scope>NUCLEOTIDE SEQUENCE [LARGE SCALE GENOMIC DNA]</scope>
    <source>
        <strain evidence="2">DSM 14603 / FGSC 9021 / UM521</strain>
    </source>
</reference>
<dbReference type="OrthoDB" id="2550846at2759"/>
<organism evidence="1 2">
    <name type="scientific">Mycosarcoma maydis</name>
    <name type="common">Corn smut fungus</name>
    <name type="synonym">Ustilago maydis</name>
    <dbReference type="NCBI Taxonomy" id="5270"/>
    <lineage>
        <taxon>Eukaryota</taxon>
        <taxon>Fungi</taxon>
        <taxon>Dikarya</taxon>
        <taxon>Basidiomycota</taxon>
        <taxon>Ustilaginomycotina</taxon>
        <taxon>Ustilaginomycetes</taxon>
        <taxon>Ustilaginales</taxon>
        <taxon>Ustilaginaceae</taxon>
        <taxon>Mycosarcoma</taxon>
    </lineage>
</organism>
<sequence length="447" mass="49117">MTGKLQIQATTLSSFEGMEAIASKPDVGSLVSSLHVEQKRLEYVALHLFTSPMGELSEARHEEAVWNLLKNIKQLSDVKTQSMDRFGVSMDNTSASAQRDVLKRLKLGTQVYGMFPRMLFLYCANERCGSRWLSNAVPLAATALSCYYAAWMQCGWLGDHAVDGLTFADLLTAFVCTLQLRQAQNALREDAAEHIRMGIELGEQLAHRWAQYSHMMLAAVRQLYMIRESVLSCSGLSTPWPAASVATSHTTSSPVLRTPQPGESMQPAFLMHTYSHHDAQHEHQYAPPLHALHALHALQPHHLEAQQQVQQEPLVETSESAACLHALRYEWSALSEMSTERGLERLGAGRGCASLLPMWHEDGGNLGEHKHTLVSECIGSMQADMRGAVDAGMCVASSMSMPIDPTPSSGAADAEACTSKSLLYMADDRECGHDHAERNDSSQLALC</sequence>
<dbReference type="STRING" id="237631.A0A0D1DQ01"/>
<gene>
    <name evidence="1" type="ORF">UMAG_12303</name>
</gene>
<name>A0A0D1DQ01_MYCMD</name>
<dbReference type="eggNOG" id="ENOG502QQBG">
    <property type="taxonomic scope" value="Eukaryota"/>
</dbReference>